<dbReference type="RefSeq" id="WP_106932099.1">
    <property type="nucleotide sequence ID" value="NZ_PYFT01000001.1"/>
</dbReference>
<comment type="caution">
    <text evidence="1">The sequence shown here is derived from an EMBL/GenBank/DDBJ whole genome shotgun (WGS) entry which is preliminary data.</text>
</comment>
<sequence>MTPLSNSLITRPELIVKLIKEDLKSNKLHFGLNLLEIIAEPYHSDLGSIILVLMGIPENNDSYYAFYHQQMVNFTALETSAFFNQLDVLAHKFYELLVKGYS</sequence>
<protein>
    <submittedName>
        <fullName evidence="1">Uncharacterized protein</fullName>
    </submittedName>
</protein>
<name>A0A2T2YK75_9BACT</name>
<dbReference type="EMBL" id="PYFT01000001">
    <property type="protein sequence ID" value="PSR55917.1"/>
    <property type="molecule type" value="Genomic_DNA"/>
</dbReference>
<organism evidence="1 2">
    <name type="scientific">Adhaeribacter arboris</name>
    <dbReference type="NCBI Taxonomy" id="2072846"/>
    <lineage>
        <taxon>Bacteria</taxon>
        <taxon>Pseudomonadati</taxon>
        <taxon>Bacteroidota</taxon>
        <taxon>Cytophagia</taxon>
        <taxon>Cytophagales</taxon>
        <taxon>Hymenobacteraceae</taxon>
        <taxon>Adhaeribacter</taxon>
    </lineage>
</organism>
<reference evidence="1 2" key="1">
    <citation type="submission" date="2018-03" db="EMBL/GenBank/DDBJ databases">
        <title>Adhaeribacter sp. HMF7605 Genome sequencing and assembly.</title>
        <authorList>
            <person name="Kang H."/>
            <person name="Kang J."/>
            <person name="Cha I."/>
            <person name="Kim H."/>
            <person name="Joh K."/>
        </authorList>
    </citation>
    <scope>NUCLEOTIDE SEQUENCE [LARGE SCALE GENOMIC DNA]</scope>
    <source>
        <strain evidence="1 2">HMF7605</strain>
    </source>
</reference>
<dbReference type="OrthoDB" id="1445985at2"/>
<dbReference type="AlphaFoldDB" id="A0A2T2YK75"/>
<gene>
    <name evidence="1" type="ORF">AHMF7605_21635</name>
</gene>
<evidence type="ECO:0000313" key="2">
    <source>
        <dbReference type="Proteomes" id="UP000240357"/>
    </source>
</evidence>
<dbReference type="Proteomes" id="UP000240357">
    <property type="component" value="Unassembled WGS sequence"/>
</dbReference>
<accession>A0A2T2YK75</accession>
<evidence type="ECO:0000313" key="1">
    <source>
        <dbReference type="EMBL" id="PSR55917.1"/>
    </source>
</evidence>
<proteinExistence type="predicted"/>
<keyword evidence="2" id="KW-1185">Reference proteome</keyword>